<evidence type="ECO:0000313" key="1">
    <source>
        <dbReference type="EMBL" id="PJA32674.1"/>
    </source>
</evidence>
<evidence type="ECO:0000313" key="2">
    <source>
        <dbReference type="Proteomes" id="UP000230758"/>
    </source>
</evidence>
<comment type="caution">
    <text evidence="1">The sequence shown here is derived from an EMBL/GenBank/DDBJ whole genome shotgun (WGS) entry which is preliminary data.</text>
</comment>
<dbReference type="EMBL" id="PFXF01000024">
    <property type="protein sequence ID" value="PJA32674.1"/>
    <property type="molecule type" value="Genomic_DNA"/>
</dbReference>
<name>A0A2M7WRQ5_9BACT</name>
<dbReference type="AlphaFoldDB" id="A0A2M7WRQ5"/>
<gene>
    <name evidence="1" type="ORF">CO185_02150</name>
</gene>
<protein>
    <submittedName>
        <fullName evidence="1">Uncharacterized protein</fullName>
    </submittedName>
</protein>
<reference evidence="2" key="1">
    <citation type="submission" date="2017-09" db="EMBL/GenBank/DDBJ databases">
        <title>Depth-based differentiation of microbial function through sediment-hosted aquifers and enrichment of novel symbionts in the deep terrestrial subsurface.</title>
        <authorList>
            <person name="Probst A.J."/>
            <person name="Ladd B."/>
            <person name="Jarett J.K."/>
            <person name="Geller-Mcgrath D.E."/>
            <person name="Sieber C.M.K."/>
            <person name="Emerson J.B."/>
            <person name="Anantharaman K."/>
            <person name="Thomas B.C."/>
            <person name="Malmstrom R."/>
            <person name="Stieglmeier M."/>
            <person name="Klingl A."/>
            <person name="Woyke T."/>
            <person name="Ryan C.M."/>
            <person name="Banfield J.F."/>
        </authorList>
    </citation>
    <scope>NUCLEOTIDE SEQUENCE [LARGE SCALE GENOMIC DNA]</scope>
</reference>
<dbReference type="Proteomes" id="UP000230758">
    <property type="component" value="Unassembled WGS sequence"/>
</dbReference>
<organism evidence="1 2">
    <name type="scientific">Candidatus Zambryskibacteria bacterium CG_4_9_14_3_um_filter_42_15</name>
    <dbReference type="NCBI Taxonomy" id="1975112"/>
    <lineage>
        <taxon>Bacteria</taxon>
        <taxon>Candidatus Zambryskiibacteriota</taxon>
    </lineage>
</organism>
<sequence length="133" mass="15191">MLPVRRHFAKREIGGKLVCKLGRRYLKAILVLCAVLLSAIAASCMTKEEYEATIYLKPVVNDWVPYDTVEVVEQVKKINGLEIARVIVRRGDGYLFSAMVIPVRYIPVGSTVKIVEVRYRNDPHIEAWFLMVL</sequence>
<accession>A0A2M7WRQ5</accession>
<proteinExistence type="predicted"/>